<dbReference type="EMBL" id="JAGIYQ010000012">
    <property type="protein sequence ID" value="MBP0726612.1"/>
    <property type="molecule type" value="Genomic_DNA"/>
</dbReference>
<keyword evidence="1" id="KW-0472">Membrane</keyword>
<name>A0A940NLT8_9BACI</name>
<keyword evidence="4" id="KW-1185">Reference proteome</keyword>
<dbReference type="SUPFAM" id="SSF48317">
    <property type="entry name" value="Acid phosphatase/Vanadium-dependent haloperoxidase"/>
    <property type="match status" value="1"/>
</dbReference>
<feature type="domain" description="Inositolphosphotransferase Aur1/Ipt1" evidence="2">
    <location>
        <begin position="37"/>
        <end position="192"/>
    </location>
</feature>
<feature type="transmembrane region" description="Helical" evidence="1">
    <location>
        <begin position="47"/>
        <end position="70"/>
    </location>
</feature>
<keyword evidence="1" id="KW-1133">Transmembrane helix</keyword>
<organism evidence="3 4">
    <name type="scientific">Gottfriedia endophytica</name>
    <dbReference type="NCBI Taxonomy" id="2820819"/>
    <lineage>
        <taxon>Bacteria</taxon>
        <taxon>Bacillati</taxon>
        <taxon>Bacillota</taxon>
        <taxon>Bacilli</taxon>
        <taxon>Bacillales</taxon>
        <taxon>Bacillaceae</taxon>
        <taxon>Gottfriedia</taxon>
    </lineage>
</organism>
<accession>A0A940NLT8</accession>
<proteinExistence type="predicted"/>
<feature type="transmembrane region" description="Helical" evidence="1">
    <location>
        <begin position="77"/>
        <end position="98"/>
    </location>
</feature>
<comment type="caution">
    <text evidence="3">The sequence shown here is derived from an EMBL/GenBank/DDBJ whole genome shotgun (WGS) entry which is preliminary data.</text>
</comment>
<dbReference type="Gene3D" id="1.20.144.10">
    <property type="entry name" value="Phosphatidic acid phosphatase type 2/haloperoxidase"/>
    <property type="match status" value="1"/>
</dbReference>
<dbReference type="Pfam" id="PF14378">
    <property type="entry name" value="PAP2_3"/>
    <property type="match status" value="1"/>
</dbReference>
<keyword evidence="1" id="KW-0812">Transmembrane</keyword>
<evidence type="ECO:0000313" key="3">
    <source>
        <dbReference type="EMBL" id="MBP0726612.1"/>
    </source>
</evidence>
<sequence length="229" mass="26584">MKEFCKNWIGFLSILLIPVVSTGYGLLNNDGRPIHTLATPLDSHTPYLKIFIIPYIIWYAFILICLFYFYLKNKQTYYISLTSLIIGELICYTIYYFFQTTTPRPVIDGNDLLSTLIRMIYQNDEPYNCFPSIHVFTTSIMLVGILKSSFRNYINVLLISINSILIILSTIFIKQHVILDVVSGVGLACLTYPITEIIYKKWTEKQKSIFATKYDQFKRVPEHVKSQVN</sequence>
<evidence type="ECO:0000256" key="1">
    <source>
        <dbReference type="SAM" id="Phobius"/>
    </source>
</evidence>
<dbReference type="Proteomes" id="UP000682134">
    <property type="component" value="Unassembled WGS sequence"/>
</dbReference>
<dbReference type="InterPro" id="IPR036938">
    <property type="entry name" value="PAP2/HPO_sf"/>
</dbReference>
<evidence type="ECO:0000259" key="2">
    <source>
        <dbReference type="Pfam" id="PF14378"/>
    </source>
</evidence>
<feature type="transmembrane region" description="Helical" evidence="1">
    <location>
        <begin position="7"/>
        <end position="27"/>
    </location>
</feature>
<dbReference type="InterPro" id="IPR026841">
    <property type="entry name" value="Aur1/Ipt1"/>
</dbReference>
<gene>
    <name evidence="3" type="ORF">J5Y03_15730</name>
</gene>
<dbReference type="AlphaFoldDB" id="A0A940NLT8"/>
<feature type="transmembrane region" description="Helical" evidence="1">
    <location>
        <begin position="129"/>
        <end position="146"/>
    </location>
</feature>
<protein>
    <submittedName>
        <fullName evidence="3">Phosphatase PAP2 family protein</fullName>
    </submittedName>
</protein>
<reference evidence="3" key="1">
    <citation type="submission" date="2021-04" db="EMBL/GenBank/DDBJ databases">
        <title>Genome seq and assembly of Bacillus sp.</title>
        <authorList>
            <person name="Chhetri G."/>
        </authorList>
    </citation>
    <scope>NUCLEOTIDE SEQUENCE</scope>
    <source>
        <strain evidence="3">RG28</strain>
    </source>
</reference>
<feature type="transmembrane region" description="Helical" evidence="1">
    <location>
        <begin position="178"/>
        <end position="199"/>
    </location>
</feature>
<dbReference type="RefSeq" id="WP_209406950.1">
    <property type="nucleotide sequence ID" value="NZ_JAGIYQ010000012.1"/>
</dbReference>
<feature type="transmembrane region" description="Helical" evidence="1">
    <location>
        <begin position="153"/>
        <end position="172"/>
    </location>
</feature>
<evidence type="ECO:0000313" key="4">
    <source>
        <dbReference type="Proteomes" id="UP000682134"/>
    </source>
</evidence>
<dbReference type="GO" id="GO:0016020">
    <property type="term" value="C:membrane"/>
    <property type="evidence" value="ECO:0007669"/>
    <property type="project" value="UniProtKB-SubCell"/>
</dbReference>